<evidence type="ECO:0000256" key="3">
    <source>
        <dbReference type="ARBA" id="ARBA00022964"/>
    </source>
</evidence>
<evidence type="ECO:0000313" key="7">
    <source>
        <dbReference type="EMBL" id="SIS76092.1"/>
    </source>
</evidence>
<evidence type="ECO:0000256" key="2">
    <source>
        <dbReference type="ARBA" id="ARBA00022723"/>
    </source>
</evidence>
<dbReference type="CDD" id="cd10548">
    <property type="entry name" value="cupin_CDO"/>
    <property type="match status" value="1"/>
</dbReference>
<dbReference type="Pfam" id="PF05995">
    <property type="entry name" value="CDO_I"/>
    <property type="match status" value="1"/>
</dbReference>
<dbReference type="InterPro" id="IPR014710">
    <property type="entry name" value="RmlC-like_jellyroll"/>
</dbReference>
<comment type="similarity">
    <text evidence="1">Belongs to the cysteine dioxygenase family.</text>
</comment>
<dbReference type="GO" id="GO:0016702">
    <property type="term" value="F:oxidoreductase activity, acting on single donors with incorporation of molecular oxygen, incorporation of two atoms of oxygen"/>
    <property type="evidence" value="ECO:0007669"/>
    <property type="project" value="InterPro"/>
</dbReference>
<dbReference type="Proteomes" id="UP000185999">
    <property type="component" value="Unassembled WGS sequence"/>
</dbReference>
<evidence type="ECO:0000256" key="5">
    <source>
        <dbReference type="ARBA" id="ARBA00023004"/>
    </source>
</evidence>
<keyword evidence="2 6" id="KW-0479">Metal-binding</keyword>
<dbReference type="STRING" id="619304.SAMN05421760_104249"/>
<evidence type="ECO:0000256" key="4">
    <source>
        <dbReference type="ARBA" id="ARBA00023002"/>
    </source>
</evidence>
<name>A0A1N7LQN3_9GAMM</name>
<dbReference type="GO" id="GO:0008198">
    <property type="term" value="F:ferrous iron binding"/>
    <property type="evidence" value="ECO:0007669"/>
    <property type="project" value="TreeGrafter"/>
</dbReference>
<dbReference type="SUPFAM" id="SSF51182">
    <property type="entry name" value="RmlC-like cupins"/>
    <property type="match status" value="1"/>
</dbReference>
<reference evidence="8" key="1">
    <citation type="submission" date="2017-01" db="EMBL/GenBank/DDBJ databases">
        <authorList>
            <person name="Varghese N."/>
            <person name="Submissions S."/>
        </authorList>
    </citation>
    <scope>NUCLEOTIDE SEQUENCE [LARGE SCALE GENOMIC DNA]</scope>
    <source>
        <strain evidence="8">DSM 22306</strain>
    </source>
</reference>
<organism evidence="7 8">
    <name type="scientific">Neptunomonas antarctica</name>
    <dbReference type="NCBI Taxonomy" id="619304"/>
    <lineage>
        <taxon>Bacteria</taxon>
        <taxon>Pseudomonadati</taxon>
        <taxon>Pseudomonadota</taxon>
        <taxon>Gammaproteobacteria</taxon>
        <taxon>Oceanospirillales</taxon>
        <taxon>Oceanospirillaceae</taxon>
        <taxon>Neptunomonas</taxon>
    </lineage>
</organism>
<feature type="binding site" evidence="6">
    <location>
        <position position="89"/>
    </location>
    <ligand>
        <name>Fe cation</name>
        <dbReference type="ChEBI" id="CHEBI:24875"/>
        <note>catalytic</note>
    </ligand>
</feature>
<dbReference type="InterPro" id="IPR010300">
    <property type="entry name" value="CDO_1"/>
</dbReference>
<feature type="binding site" evidence="6">
    <location>
        <position position="87"/>
    </location>
    <ligand>
        <name>Fe cation</name>
        <dbReference type="ChEBI" id="CHEBI:24875"/>
        <note>catalytic</note>
    </ligand>
</feature>
<dbReference type="AlphaFoldDB" id="A0A1N7LQN3"/>
<keyword evidence="8" id="KW-1185">Reference proteome</keyword>
<keyword evidence="4" id="KW-0560">Oxidoreductase</keyword>
<keyword evidence="5 6" id="KW-0408">Iron</keyword>
<dbReference type="Gene3D" id="1.20.5.440">
    <property type="entry name" value="ATP synthase delta/epsilon subunit, C-terminal domain"/>
    <property type="match status" value="1"/>
</dbReference>
<keyword evidence="3" id="KW-0223">Dioxygenase</keyword>
<dbReference type="PANTHER" id="PTHR12918:SF1">
    <property type="entry name" value="CYSTEINE DIOXYGENASE TYPE 1"/>
    <property type="match status" value="1"/>
</dbReference>
<sequence length="193" mass="21617">MQNLTRLKTFIQEFTRLVDRIGDDEQAIFVSGKSLLQDLVLHDDWLPEDFAKADLNRYQQYLLHCDPLERFSIASFVWGPGQCTPIHDHTVWGMVGVMRGGELCEEFCVDDSTGLIVAEGKHLLEIGGVDLVSPQVGDIHRVSNSFNDQVSISIHIYGANIGIVNRHTYDLDTGNKQLFVSGYSNPSLPNVWG</sequence>
<evidence type="ECO:0000313" key="8">
    <source>
        <dbReference type="Proteomes" id="UP000185999"/>
    </source>
</evidence>
<dbReference type="Gene3D" id="2.60.120.10">
    <property type="entry name" value="Jelly Rolls"/>
    <property type="match status" value="1"/>
</dbReference>
<feature type="binding site" evidence="6">
    <location>
        <position position="140"/>
    </location>
    <ligand>
        <name>Fe cation</name>
        <dbReference type="ChEBI" id="CHEBI:24875"/>
        <note>catalytic</note>
    </ligand>
</feature>
<dbReference type="RefSeq" id="WP_054341305.1">
    <property type="nucleotide sequence ID" value="NZ_FTOE01000004.1"/>
</dbReference>
<dbReference type="InterPro" id="IPR011051">
    <property type="entry name" value="RmlC_Cupin_sf"/>
</dbReference>
<protein>
    <submittedName>
        <fullName evidence="7">Predicted metal-dependent enzyme of the double-stranded beta helix superfamily</fullName>
    </submittedName>
</protein>
<dbReference type="EMBL" id="FTOE01000004">
    <property type="protein sequence ID" value="SIS76092.1"/>
    <property type="molecule type" value="Genomic_DNA"/>
</dbReference>
<evidence type="ECO:0000256" key="6">
    <source>
        <dbReference type="PIRSR" id="PIRSR610300-51"/>
    </source>
</evidence>
<dbReference type="OrthoDB" id="7059163at2"/>
<proteinExistence type="inferred from homology"/>
<gene>
    <name evidence="7" type="ORF">SAMN05421760_104249</name>
</gene>
<evidence type="ECO:0000256" key="1">
    <source>
        <dbReference type="ARBA" id="ARBA00006622"/>
    </source>
</evidence>
<dbReference type="PANTHER" id="PTHR12918">
    <property type="entry name" value="CYSTEINE DIOXYGENASE"/>
    <property type="match status" value="1"/>
</dbReference>
<accession>A0A1N7LQN3</accession>